<dbReference type="Pfam" id="PF13246">
    <property type="entry name" value="Cation_ATPase"/>
    <property type="match status" value="1"/>
</dbReference>
<dbReference type="GO" id="GO:0005524">
    <property type="term" value="F:ATP binding"/>
    <property type="evidence" value="ECO:0007669"/>
    <property type="project" value="UniProtKB-KW"/>
</dbReference>
<keyword evidence="4" id="KW-0547">Nucleotide-binding</keyword>
<comment type="subcellular location">
    <subcellularLocation>
        <location evidence="1">Membrane</location>
        <topology evidence="1">Multi-pass membrane protein</topology>
    </subcellularLocation>
</comment>
<keyword evidence="5" id="KW-0067">ATP-binding</keyword>
<dbReference type="Pfam" id="PF00122">
    <property type="entry name" value="E1-E2_ATPase"/>
    <property type="match status" value="1"/>
</dbReference>
<dbReference type="InterPro" id="IPR023299">
    <property type="entry name" value="ATPase_P-typ_cyto_dom_N"/>
</dbReference>
<keyword evidence="6" id="KW-1278">Translocase</keyword>
<dbReference type="Gene3D" id="3.40.50.1000">
    <property type="entry name" value="HAD superfamily/HAD-like"/>
    <property type="match status" value="1"/>
</dbReference>
<dbReference type="SUPFAM" id="SSF81665">
    <property type="entry name" value="Calcium ATPase, transmembrane domain M"/>
    <property type="match status" value="1"/>
</dbReference>
<dbReference type="AlphaFoldDB" id="Q98R55"/>
<evidence type="ECO:0000256" key="1">
    <source>
        <dbReference type="ARBA" id="ARBA00004141"/>
    </source>
</evidence>
<dbReference type="InterPro" id="IPR018303">
    <property type="entry name" value="ATPase_P-typ_P_site"/>
</dbReference>
<dbReference type="Pfam" id="PF00689">
    <property type="entry name" value="Cation_ATPase_C"/>
    <property type="match status" value="1"/>
</dbReference>
<dbReference type="InterPro" id="IPR004014">
    <property type="entry name" value="ATPase_P-typ_cation-transptr_N"/>
</dbReference>
<dbReference type="InterPro" id="IPR008250">
    <property type="entry name" value="ATPase_P-typ_transduc_dom_A_sf"/>
</dbReference>
<dbReference type="HOGENOM" id="CLU_002360_3_3_14"/>
<keyword evidence="3 9" id="KW-0812">Transmembrane</keyword>
<evidence type="ECO:0000256" key="6">
    <source>
        <dbReference type="ARBA" id="ARBA00022967"/>
    </source>
</evidence>
<feature type="transmembrane region" description="Helical" evidence="9">
    <location>
        <begin position="879"/>
        <end position="899"/>
    </location>
</feature>
<reference evidence="11 12" key="1">
    <citation type="journal article" date="2001" name="Nucleic Acids Res.">
        <title>The complete genome sequence of the murine respiratory pathogen Mycoplasma pulmonis.</title>
        <authorList>
            <person name="Chambaud I."/>
            <person name="Heilig R."/>
            <person name="Ferris S."/>
            <person name="Barbe V."/>
            <person name="Samson D."/>
            <person name="Galisson F."/>
            <person name="Moszer I."/>
            <person name="Dybvig K."/>
            <person name="Wroblewski H."/>
            <person name="Viari A."/>
            <person name="Rocha E.P.C."/>
            <person name="Blanchard A."/>
        </authorList>
    </citation>
    <scope>NUCLEOTIDE SEQUENCE [LARGE SCALE GENOMIC DNA]</scope>
    <source>
        <strain evidence="11 12">UAB CTIP</strain>
    </source>
</reference>
<evidence type="ECO:0000256" key="2">
    <source>
        <dbReference type="ARBA" id="ARBA00005675"/>
    </source>
</evidence>
<dbReference type="FunFam" id="3.40.50.1000:FF:000028">
    <property type="entry name" value="Calcium-transporting P-type ATPase, putative"/>
    <property type="match status" value="1"/>
</dbReference>
<evidence type="ECO:0000256" key="9">
    <source>
        <dbReference type="SAM" id="Phobius"/>
    </source>
</evidence>
<evidence type="ECO:0000313" key="11">
    <source>
        <dbReference type="EMBL" id="CAC13328.1"/>
    </source>
</evidence>
<feature type="transmembrane region" description="Helical" evidence="9">
    <location>
        <begin position="88"/>
        <end position="113"/>
    </location>
</feature>
<dbReference type="Gene3D" id="1.20.1110.10">
    <property type="entry name" value="Calcium-transporting ATPase, transmembrane domain"/>
    <property type="match status" value="1"/>
</dbReference>
<feature type="transmembrane region" description="Helical" evidence="9">
    <location>
        <begin position="843"/>
        <end position="867"/>
    </location>
</feature>
<dbReference type="SFLD" id="SFLDG00002">
    <property type="entry name" value="C1.7:_P-type_atpase_like"/>
    <property type="match status" value="1"/>
</dbReference>
<dbReference type="InterPro" id="IPR036412">
    <property type="entry name" value="HAD-like_sf"/>
</dbReference>
<feature type="transmembrane region" description="Helical" evidence="9">
    <location>
        <begin position="806"/>
        <end position="831"/>
    </location>
</feature>
<dbReference type="EMBL" id="AL445563">
    <property type="protein sequence ID" value="CAC13328.1"/>
    <property type="molecule type" value="Genomic_DNA"/>
</dbReference>
<dbReference type="GO" id="GO:0016887">
    <property type="term" value="F:ATP hydrolysis activity"/>
    <property type="evidence" value="ECO:0007669"/>
    <property type="project" value="InterPro"/>
</dbReference>
<feature type="transmembrane region" description="Helical" evidence="9">
    <location>
        <begin position="254"/>
        <end position="276"/>
    </location>
</feature>
<feature type="domain" description="Cation-transporting P-type ATPase N-terminal" evidence="10">
    <location>
        <begin position="7"/>
        <end position="73"/>
    </location>
</feature>
<keyword evidence="7 9" id="KW-1133">Transmembrane helix</keyword>
<gene>
    <name evidence="11" type="ordered locus">MYPU_1550</name>
</gene>
<dbReference type="PROSITE" id="PS00154">
    <property type="entry name" value="ATPASE_E1_E2"/>
    <property type="match status" value="1"/>
</dbReference>
<evidence type="ECO:0000256" key="3">
    <source>
        <dbReference type="ARBA" id="ARBA00022692"/>
    </source>
</evidence>
<comment type="similarity">
    <text evidence="2">Belongs to the cation transport ATPase (P-type) (TC 3.A.3) family. Type IIA subfamily.</text>
</comment>
<dbReference type="SUPFAM" id="SSF81653">
    <property type="entry name" value="Calcium ATPase, transduction domain A"/>
    <property type="match status" value="1"/>
</dbReference>
<dbReference type="Proteomes" id="UP000000528">
    <property type="component" value="Chromosome"/>
</dbReference>
<dbReference type="InterPro" id="IPR023298">
    <property type="entry name" value="ATPase_P-typ_TM_dom_sf"/>
</dbReference>
<dbReference type="SFLD" id="SFLDS00003">
    <property type="entry name" value="Haloacid_Dehalogenase"/>
    <property type="match status" value="1"/>
</dbReference>
<feature type="transmembrane region" description="Helical" evidence="9">
    <location>
        <begin position="727"/>
        <end position="747"/>
    </location>
</feature>
<evidence type="ECO:0000256" key="8">
    <source>
        <dbReference type="ARBA" id="ARBA00023136"/>
    </source>
</evidence>
<dbReference type="PANTHER" id="PTHR42861">
    <property type="entry name" value="CALCIUM-TRANSPORTING ATPASE"/>
    <property type="match status" value="1"/>
</dbReference>
<protein>
    <submittedName>
        <fullName evidence="11">CATION-TRANSPORTING P-TYPE ATPASE</fullName>
    </submittedName>
</protein>
<dbReference type="InterPro" id="IPR023214">
    <property type="entry name" value="HAD_sf"/>
</dbReference>
<feature type="transmembrane region" description="Helical" evidence="9">
    <location>
        <begin position="768"/>
        <end position="794"/>
    </location>
</feature>
<evidence type="ECO:0000259" key="10">
    <source>
        <dbReference type="SMART" id="SM00831"/>
    </source>
</evidence>
<feature type="transmembrane region" description="Helical" evidence="9">
    <location>
        <begin position="56"/>
        <end position="76"/>
    </location>
</feature>
<accession>Q98R55</accession>
<evidence type="ECO:0000256" key="4">
    <source>
        <dbReference type="ARBA" id="ARBA00022741"/>
    </source>
</evidence>
<evidence type="ECO:0000256" key="7">
    <source>
        <dbReference type="ARBA" id="ARBA00022989"/>
    </source>
</evidence>
<dbReference type="Gene3D" id="3.40.1110.10">
    <property type="entry name" value="Calcium-transporting ATPase, cytoplasmic domain N"/>
    <property type="match status" value="1"/>
</dbReference>
<evidence type="ECO:0000256" key="5">
    <source>
        <dbReference type="ARBA" id="ARBA00022840"/>
    </source>
</evidence>
<dbReference type="STRING" id="272635.gene:17576739"/>
<organism evidence="12">
    <name type="scientific">Mycoplasmopsis pulmonis (strain UAB CTIP)</name>
    <name type="common">Mycoplasma pulmonis</name>
    <dbReference type="NCBI Taxonomy" id="272635"/>
    <lineage>
        <taxon>Bacteria</taxon>
        <taxon>Bacillati</taxon>
        <taxon>Mycoplasmatota</taxon>
        <taxon>Mycoplasmoidales</taxon>
        <taxon>Metamycoplasmataceae</taxon>
        <taxon>Mycoplasmopsis</taxon>
    </lineage>
</organism>
<evidence type="ECO:0000313" key="12">
    <source>
        <dbReference type="Proteomes" id="UP000000528"/>
    </source>
</evidence>
<dbReference type="SFLD" id="SFLDF00027">
    <property type="entry name" value="p-type_atpase"/>
    <property type="match status" value="1"/>
</dbReference>
<dbReference type="SMART" id="SM00831">
    <property type="entry name" value="Cation_ATPase_N"/>
    <property type="match status" value="1"/>
</dbReference>
<dbReference type="PIR" id="C90531">
    <property type="entry name" value="C90531"/>
</dbReference>
<name>Q98R55_MYCPU</name>
<dbReference type="SUPFAM" id="SSF56784">
    <property type="entry name" value="HAD-like"/>
    <property type="match status" value="1"/>
</dbReference>
<dbReference type="InterPro" id="IPR006068">
    <property type="entry name" value="ATPase_P-typ_cation-transptr_C"/>
</dbReference>
<dbReference type="Pfam" id="PF00690">
    <property type="entry name" value="Cation_ATPase_N"/>
    <property type="match status" value="1"/>
</dbReference>
<dbReference type="KEGG" id="mpu:MYPU_1550"/>
<dbReference type="PRINTS" id="PR00119">
    <property type="entry name" value="CATATPASE"/>
</dbReference>
<sequence length="929" mass="104261">MNMNENDLSKISKDNLEKGLSTQEVKTRAEIYGKNELPEKKNRHWLLIFLDQFKDFMNLLLLFAVLISFIVILVELSQNNWAFSRELVIAFVEPFIILLVIFLNSLIGTVQVIKSNQIVRSLKKMNIIKSKVIRDGQLINIDSSELVPGDLIILEAGDKIPADSILIESSQFNVNESILTGESLAVEKIANLDFEKLEEKNKIFSSCSVTNGYAKAIVIKIGSQTEVGKISSLLDEQNKLQSPLQIKLHKLGKLFGFLGISLFLITFFIQIALANFASQKEIYINSLIVAISLSVAAIPEGLAAFTTIIISLGVKRMSKQNALVKSLLAVEALGSTSVICTDKTGTLTKNEMELVDVYNIKENKFFSTQKDFKSFSSLIHYASLCTTAQVKIGENNSIEEVGDPTETAIIKFALKNNLAKSDLEKDFVLVNKIPFDSSRKMMTMIFKHQNKFIAITKGASEEILKRSLKVDKESILKINQEWSRKTYRVLALAIKEIDSNLAYQENLESEQIEKDFSLLGLLAIVDPPREQVKDAIFEVKNAGIKTVMITGDHPETAVAIAKEIGLWSEGDKYLTGQELAQMPHEKLRENIQNYSVYARVKPEDKLNIIRAWQDHDQVVSMTGDGVNDAPALKASDIGFAMGITGTDVSKEASDVILLDDNYTTIKNSVENGRKIYFKIRKVIENLLITSVAEIFAVFFGIIIYSLIFKYHQGFFEKEVYIFGATQLLWINLVTHSFPAIAIGLVENDLNLMVNRPRYKHESIFANKLGWRIFIQGFILAFLCLLVYGLAANYYINNVSSASPKEIVSFASTASFVTLGLSSSINAINLLSNKSILRLNLKQNWVVVLAISFSSILILLVSLVPQLAEFFKMNTRFVEMSLILWISIALAFVPTLLIEIHKAFVKFFVKEKKVDKIISFEMIKGKKSRF</sequence>
<feature type="transmembrane region" description="Helical" evidence="9">
    <location>
        <begin position="282"/>
        <end position="310"/>
    </location>
</feature>
<proteinExistence type="inferred from homology"/>
<dbReference type="Gene3D" id="2.70.150.10">
    <property type="entry name" value="Calcium-transporting ATPase, cytoplasmic transduction domain A"/>
    <property type="match status" value="1"/>
</dbReference>
<dbReference type="NCBIfam" id="TIGR01494">
    <property type="entry name" value="ATPase_P-type"/>
    <property type="match status" value="3"/>
</dbReference>
<dbReference type="GO" id="GO:0016020">
    <property type="term" value="C:membrane"/>
    <property type="evidence" value="ECO:0007669"/>
    <property type="project" value="UniProtKB-SubCell"/>
</dbReference>
<keyword evidence="12" id="KW-1185">Reference proteome</keyword>
<dbReference type="PRINTS" id="PR00120">
    <property type="entry name" value="HATPASE"/>
</dbReference>
<feature type="transmembrane region" description="Helical" evidence="9">
    <location>
        <begin position="686"/>
        <end position="707"/>
    </location>
</feature>
<dbReference type="eggNOG" id="COG0474">
    <property type="taxonomic scope" value="Bacteria"/>
</dbReference>
<dbReference type="InterPro" id="IPR001757">
    <property type="entry name" value="P_typ_ATPase"/>
</dbReference>
<dbReference type="InterPro" id="IPR044492">
    <property type="entry name" value="P_typ_ATPase_HD_dom"/>
</dbReference>
<keyword evidence="8 9" id="KW-0472">Membrane</keyword>
<dbReference type="InterPro" id="IPR059000">
    <property type="entry name" value="ATPase_P-type_domA"/>
</dbReference>